<evidence type="ECO:0000259" key="10">
    <source>
        <dbReference type="PROSITE" id="PS50157"/>
    </source>
</evidence>
<dbReference type="PANTHER" id="PTHR16515:SF66">
    <property type="entry name" value="C2H2-TYPE DOMAIN-CONTAINING PROTEIN"/>
    <property type="match status" value="1"/>
</dbReference>
<dbReference type="SMART" id="SM00355">
    <property type="entry name" value="ZnF_C2H2"/>
    <property type="match status" value="5"/>
</dbReference>
<gene>
    <name evidence="12" type="primary">LOC113217350</name>
</gene>
<dbReference type="PROSITE" id="PS50157">
    <property type="entry name" value="ZINC_FINGER_C2H2_2"/>
    <property type="match status" value="5"/>
</dbReference>
<dbReference type="KEGG" id="foc:113217350"/>
<feature type="domain" description="C2H2-type" evidence="10">
    <location>
        <begin position="240"/>
        <end position="267"/>
    </location>
</feature>
<evidence type="ECO:0000256" key="6">
    <source>
        <dbReference type="ARBA" id="ARBA00022771"/>
    </source>
</evidence>
<sequence length="439" mass="49810">MQEEYVSKEAKDETGHYFNHSVGSFLTNSYHSSGDVQSEVIIKESSRNLPFPDGKNKQKLCSPFSNSNHLISSDDTIDVSNQDSMNLLAHVESVQSVSFSEPDPIKVHKILQNNLPAKEFDKVGKKSKNKAIVNTSQKTSMKLEKSNTTDICQSYITLSVQNSSEEQEKTNKTSHSEILNTSSLTCPECGKKLASASNFKRHLQVHFGGKPHECLYCGKCFRYKCNLTVHIRSHTGDRPYECPVCSKKFRYQTEFKEHKQIHETSKLFSCLDCGQRFARQRDLKRHSLSHSEMNKPTCTICQKTFSRIDYLNIHLRSHKKHDEIGTVKDKCFSQPKKKTRANKIIGESCKDNLMPKENSGKQIIIPNGSRKSRSDLCFGKMGCVSDKSEDLISLAFQAAEDGVEFMFAEENTTRPKENKTETEGSSYFKENVVDIKVLE</sequence>
<evidence type="ECO:0000256" key="2">
    <source>
        <dbReference type="ARBA" id="ARBA00004123"/>
    </source>
</evidence>
<comment type="subcellular location">
    <subcellularLocation>
        <location evidence="2">Nucleus</location>
    </subcellularLocation>
</comment>
<evidence type="ECO:0000256" key="7">
    <source>
        <dbReference type="ARBA" id="ARBA00022833"/>
    </source>
</evidence>
<dbReference type="Proteomes" id="UP000504606">
    <property type="component" value="Unplaced"/>
</dbReference>
<evidence type="ECO:0000256" key="9">
    <source>
        <dbReference type="PROSITE-ProRule" id="PRU00042"/>
    </source>
</evidence>
<keyword evidence="11" id="KW-1185">Reference proteome</keyword>
<evidence type="ECO:0000256" key="3">
    <source>
        <dbReference type="ARBA" id="ARBA00006991"/>
    </source>
</evidence>
<comment type="function">
    <text evidence="1">May be involved in transcriptional regulation.</text>
</comment>
<feature type="domain" description="C2H2-type" evidence="10">
    <location>
        <begin position="296"/>
        <end position="323"/>
    </location>
</feature>
<comment type="similarity">
    <text evidence="3">Belongs to the krueppel C2H2-type zinc-finger protein family.</text>
</comment>
<name>A0A6J1TQK1_FRAOC</name>
<dbReference type="PROSITE" id="PS00028">
    <property type="entry name" value="ZINC_FINGER_C2H2_1"/>
    <property type="match status" value="5"/>
</dbReference>
<dbReference type="RefSeq" id="XP_026293001.2">
    <property type="nucleotide sequence ID" value="XM_026437216.2"/>
</dbReference>
<keyword evidence="4" id="KW-0479">Metal-binding</keyword>
<dbReference type="AlphaFoldDB" id="A0A6J1TQK1"/>
<evidence type="ECO:0000256" key="5">
    <source>
        <dbReference type="ARBA" id="ARBA00022737"/>
    </source>
</evidence>
<dbReference type="FunFam" id="3.30.160.60:FF:001116">
    <property type="entry name" value="Zinc finger protein 562"/>
    <property type="match status" value="1"/>
</dbReference>
<dbReference type="OrthoDB" id="40579at2759"/>
<evidence type="ECO:0000256" key="8">
    <source>
        <dbReference type="ARBA" id="ARBA00023242"/>
    </source>
</evidence>
<dbReference type="InterPro" id="IPR013087">
    <property type="entry name" value="Znf_C2H2_type"/>
</dbReference>
<dbReference type="GO" id="GO:0008270">
    <property type="term" value="F:zinc ion binding"/>
    <property type="evidence" value="ECO:0007669"/>
    <property type="project" value="UniProtKB-KW"/>
</dbReference>
<dbReference type="InterPro" id="IPR036236">
    <property type="entry name" value="Znf_C2H2_sf"/>
</dbReference>
<keyword evidence="6 9" id="KW-0863">Zinc-finger</keyword>
<keyword evidence="7" id="KW-0862">Zinc</keyword>
<evidence type="ECO:0000256" key="1">
    <source>
        <dbReference type="ARBA" id="ARBA00003767"/>
    </source>
</evidence>
<dbReference type="InterPro" id="IPR050331">
    <property type="entry name" value="Zinc_finger"/>
</dbReference>
<dbReference type="Gene3D" id="3.30.160.60">
    <property type="entry name" value="Classic Zinc Finger"/>
    <property type="match status" value="5"/>
</dbReference>
<accession>A0A6J1TQK1</accession>
<dbReference type="SUPFAM" id="SSF57667">
    <property type="entry name" value="beta-beta-alpha zinc fingers"/>
    <property type="match status" value="3"/>
</dbReference>
<proteinExistence type="inferred from homology"/>
<dbReference type="GeneID" id="113217350"/>
<evidence type="ECO:0000256" key="4">
    <source>
        <dbReference type="ARBA" id="ARBA00022723"/>
    </source>
</evidence>
<dbReference type="PANTHER" id="PTHR16515">
    <property type="entry name" value="PR DOMAIN ZINC FINGER PROTEIN"/>
    <property type="match status" value="1"/>
</dbReference>
<dbReference type="GO" id="GO:0005634">
    <property type="term" value="C:nucleus"/>
    <property type="evidence" value="ECO:0007669"/>
    <property type="project" value="UniProtKB-SubCell"/>
</dbReference>
<dbReference type="Pfam" id="PF00096">
    <property type="entry name" value="zf-C2H2"/>
    <property type="match status" value="5"/>
</dbReference>
<evidence type="ECO:0000313" key="11">
    <source>
        <dbReference type="Proteomes" id="UP000504606"/>
    </source>
</evidence>
<evidence type="ECO:0000313" key="12">
    <source>
        <dbReference type="RefSeq" id="XP_026293001.2"/>
    </source>
</evidence>
<organism evidence="11 12">
    <name type="scientific">Frankliniella occidentalis</name>
    <name type="common">Western flower thrips</name>
    <name type="synonym">Euthrips occidentalis</name>
    <dbReference type="NCBI Taxonomy" id="133901"/>
    <lineage>
        <taxon>Eukaryota</taxon>
        <taxon>Metazoa</taxon>
        <taxon>Ecdysozoa</taxon>
        <taxon>Arthropoda</taxon>
        <taxon>Hexapoda</taxon>
        <taxon>Insecta</taxon>
        <taxon>Pterygota</taxon>
        <taxon>Neoptera</taxon>
        <taxon>Paraneoptera</taxon>
        <taxon>Thysanoptera</taxon>
        <taxon>Terebrantia</taxon>
        <taxon>Thripoidea</taxon>
        <taxon>Thripidae</taxon>
        <taxon>Frankliniella</taxon>
    </lineage>
</organism>
<dbReference type="FunFam" id="3.30.160.60:FF:000624">
    <property type="entry name" value="zinc finger protein 697"/>
    <property type="match status" value="1"/>
</dbReference>
<keyword evidence="5" id="KW-0677">Repeat</keyword>
<feature type="domain" description="C2H2-type" evidence="10">
    <location>
        <begin position="212"/>
        <end position="239"/>
    </location>
</feature>
<feature type="domain" description="C2H2-type" evidence="10">
    <location>
        <begin position="184"/>
        <end position="211"/>
    </location>
</feature>
<dbReference type="GO" id="GO:0010468">
    <property type="term" value="P:regulation of gene expression"/>
    <property type="evidence" value="ECO:0007669"/>
    <property type="project" value="TreeGrafter"/>
</dbReference>
<protein>
    <submittedName>
        <fullName evidence="12">Zinc finger protein 85</fullName>
    </submittedName>
</protein>
<feature type="domain" description="C2H2-type" evidence="10">
    <location>
        <begin position="268"/>
        <end position="295"/>
    </location>
</feature>
<reference evidence="12" key="1">
    <citation type="submission" date="2025-08" db="UniProtKB">
        <authorList>
            <consortium name="RefSeq"/>
        </authorList>
    </citation>
    <scope>IDENTIFICATION</scope>
    <source>
        <tissue evidence="12">Whole organism</tissue>
    </source>
</reference>
<keyword evidence="8" id="KW-0539">Nucleus</keyword>